<dbReference type="Pfam" id="PF00717">
    <property type="entry name" value="Peptidase_S24"/>
    <property type="match status" value="1"/>
</dbReference>
<dbReference type="InterPro" id="IPR010982">
    <property type="entry name" value="Lambda_DNA-bd_dom_sf"/>
</dbReference>
<dbReference type="SMART" id="SM00530">
    <property type="entry name" value="HTH_XRE"/>
    <property type="match status" value="1"/>
</dbReference>
<geneLocation type="plasmid" evidence="5 6">
    <name>pEMTOL01</name>
</geneLocation>
<evidence type="ECO:0000256" key="1">
    <source>
        <dbReference type="ARBA" id="ARBA00023015"/>
    </source>
</evidence>
<evidence type="ECO:0000256" key="2">
    <source>
        <dbReference type="ARBA" id="ARBA00023125"/>
    </source>
</evidence>
<organism evidence="5 6">
    <name type="scientific">Emticicia oligotrophica (strain DSM 17448 / CIP 109782 / MTCC 6937 / GPTSA100-15)</name>
    <dbReference type="NCBI Taxonomy" id="929562"/>
    <lineage>
        <taxon>Bacteria</taxon>
        <taxon>Pseudomonadati</taxon>
        <taxon>Bacteroidota</taxon>
        <taxon>Cytophagia</taxon>
        <taxon>Cytophagales</taxon>
        <taxon>Leadbetterellaceae</taxon>
        <taxon>Emticicia</taxon>
    </lineage>
</organism>
<feature type="domain" description="HTH cro/C1-type" evidence="4">
    <location>
        <begin position="11"/>
        <end position="65"/>
    </location>
</feature>
<evidence type="ECO:0000259" key="4">
    <source>
        <dbReference type="PROSITE" id="PS50943"/>
    </source>
</evidence>
<dbReference type="InterPro" id="IPR015927">
    <property type="entry name" value="Peptidase_S24_S26A/B/C"/>
</dbReference>
<dbReference type="Proteomes" id="UP000002875">
    <property type="component" value="Plasmid pEMTOL01"/>
</dbReference>
<gene>
    <name evidence="5" type="ordered locus">Emtol_0206</name>
</gene>
<evidence type="ECO:0000256" key="3">
    <source>
        <dbReference type="ARBA" id="ARBA00023163"/>
    </source>
</evidence>
<evidence type="ECO:0000313" key="5">
    <source>
        <dbReference type="EMBL" id="AFK05478.1"/>
    </source>
</evidence>
<dbReference type="PANTHER" id="PTHR40661">
    <property type="match status" value="1"/>
</dbReference>
<dbReference type="Pfam" id="PF01381">
    <property type="entry name" value="HTH_3"/>
    <property type="match status" value="1"/>
</dbReference>
<dbReference type="SUPFAM" id="SSF47413">
    <property type="entry name" value="lambda repressor-like DNA-binding domains"/>
    <property type="match status" value="1"/>
</dbReference>
<name>A0ABM5N7H4_EMTOG</name>
<dbReference type="Gene3D" id="2.10.109.10">
    <property type="entry name" value="Umud Fragment, subunit A"/>
    <property type="match status" value="1"/>
</dbReference>
<protein>
    <submittedName>
        <fullName evidence="5">Helix-turn-helix domain protein</fullName>
    </submittedName>
</protein>
<proteinExistence type="predicted"/>
<evidence type="ECO:0000313" key="6">
    <source>
        <dbReference type="Proteomes" id="UP000002875"/>
    </source>
</evidence>
<dbReference type="RefSeq" id="WP_015026224.1">
    <property type="nucleotide sequence ID" value="NC_018742.1"/>
</dbReference>
<dbReference type="PROSITE" id="PS50943">
    <property type="entry name" value="HTH_CROC1"/>
    <property type="match status" value="1"/>
</dbReference>
<keyword evidence="5" id="KW-0614">Plasmid</keyword>
<dbReference type="InterPro" id="IPR039418">
    <property type="entry name" value="LexA-like"/>
</dbReference>
<dbReference type="EMBL" id="CP002962">
    <property type="protein sequence ID" value="AFK05478.1"/>
    <property type="molecule type" value="Genomic_DNA"/>
</dbReference>
<dbReference type="SUPFAM" id="SSF51306">
    <property type="entry name" value="LexA/Signal peptidase"/>
    <property type="match status" value="1"/>
</dbReference>
<keyword evidence="2" id="KW-0238">DNA-binding</keyword>
<dbReference type="InterPro" id="IPR036286">
    <property type="entry name" value="LexA/Signal_pep-like_sf"/>
</dbReference>
<dbReference type="PANTHER" id="PTHR40661:SF1">
    <property type="entry name" value="HTH CRO_C1-TYPE DOMAIN-CONTAINING PROTEIN"/>
    <property type="match status" value="1"/>
</dbReference>
<dbReference type="Gene3D" id="1.10.260.40">
    <property type="entry name" value="lambda repressor-like DNA-binding domains"/>
    <property type="match status" value="1"/>
</dbReference>
<dbReference type="CDD" id="cd00093">
    <property type="entry name" value="HTH_XRE"/>
    <property type="match status" value="1"/>
</dbReference>
<accession>A0ABM5N7H4</accession>
<keyword evidence="3" id="KW-0804">Transcription</keyword>
<dbReference type="CDD" id="cd06529">
    <property type="entry name" value="S24_LexA-like"/>
    <property type="match status" value="1"/>
</dbReference>
<dbReference type="InterPro" id="IPR001387">
    <property type="entry name" value="Cro/C1-type_HTH"/>
</dbReference>
<keyword evidence="1" id="KW-0805">Transcription regulation</keyword>
<keyword evidence="6" id="KW-1185">Reference proteome</keyword>
<sequence>MSIYKIIGQNVRLLRQQKGLSQEQIADLLNLPSNTYAYYERGDRDFPMETLVKVSAIFSIALDALIKYDLSKIDLKGLMQVGSNRLLFPILIKENSKVESIEIVPIKASAGYRKGYADPQFIEALPKISLPFLGVGTHRGFQIGGDSMLPIQSESYIVGKYIESFEDIKNNKSYIILTDEDILYKQVKNKINEDGTLHLISNNKYYPTIQIEPQRVLEIWQFTCFISTKDIDEYSMGLEDIFISLNGISRGIEEIKDRILIK</sequence>
<reference evidence="5 6" key="1">
    <citation type="submission" date="2011-07" db="EMBL/GenBank/DDBJ databases">
        <title>The complete genome of plasmid 1 of Emticicia oligotrophica DSM 17448.</title>
        <authorList>
            <consortium name="US DOE Joint Genome Institute (JGI-PGF)"/>
            <person name="Lucas S."/>
            <person name="Han J."/>
            <person name="Lapidus A."/>
            <person name="Bruce D."/>
            <person name="Goodwin L."/>
            <person name="Pitluck S."/>
            <person name="Peters L."/>
            <person name="Kyrpides N."/>
            <person name="Mavromatis K."/>
            <person name="Ivanova N."/>
            <person name="Ovchinnikova G."/>
            <person name="Teshima H."/>
            <person name="Detter J.C."/>
            <person name="Tapia R."/>
            <person name="Han C."/>
            <person name="Land M."/>
            <person name="Hauser L."/>
            <person name="Markowitz V."/>
            <person name="Cheng J.-F."/>
            <person name="Hugenholtz P."/>
            <person name="Woyke T."/>
            <person name="Wu D."/>
            <person name="Tindall B."/>
            <person name="Pomrenke H."/>
            <person name="Brambilla E."/>
            <person name="Klenk H.-P."/>
            <person name="Eisen J.A."/>
        </authorList>
    </citation>
    <scope>NUCLEOTIDE SEQUENCE [LARGE SCALE GENOMIC DNA]</scope>
    <source>
        <strain evidence="6">DSM 17448 / GPTSA100-15</strain>
        <plasmid evidence="5 6">pEMTOL01</plasmid>
    </source>
</reference>